<reference evidence="1" key="1">
    <citation type="submission" date="2021-01" db="EMBL/GenBank/DDBJ databases">
        <authorList>
            <person name="Corre E."/>
            <person name="Pelletier E."/>
            <person name="Niang G."/>
            <person name="Scheremetjew M."/>
            <person name="Finn R."/>
            <person name="Kale V."/>
            <person name="Holt S."/>
            <person name="Cochrane G."/>
            <person name="Meng A."/>
            <person name="Brown T."/>
            <person name="Cohen L."/>
        </authorList>
    </citation>
    <scope>NUCLEOTIDE SEQUENCE</scope>
    <source>
        <strain evidence="1">CCMP1661</strain>
    </source>
</reference>
<dbReference type="Pfam" id="PF13469">
    <property type="entry name" value="Sulfotransfer_3"/>
    <property type="match status" value="1"/>
</dbReference>
<proteinExistence type="predicted"/>
<dbReference type="EMBL" id="HBHR01018044">
    <property type="protein sequence ID" value="CAD9869356.1"/>
    <property type="molecule type" value="Transcribed_RNA"/>
</dbReference>
<dbReference type="InterPro" id="IPR027417">
    <property type="entry name" value="P-loop_NTPase"/>
</dbReference>
<name>A0A7S2V2M0_9STRA</name>
<evidence type="ECO:0000313" key="1">
    <source>
        <dbReference type="EMBL" id="CAD9869356.1"/>
    </source>
</evidence>
<protein>
    <recommendedName>
        <fullName evidence="2">Protein-tyrosine sulfotransferase</fullName>
    </recommendedName>
</protein>
<evidence type="ECO:0008006" key="2">
    <source>
        <dbReference type="Google" id="ProtNLM"/>
    </source>
</evidence>
<dbReference type="SUPFAM" id="SSF52540">
    <property type="entry name" value="P-loop containing nucleoside triphosphate hydrolases"/>
    <property type="match status" value="1"/>
</dbReference>
<dbReference type="AlphaFoldDB" id="A0A7S2V2M0"/>
<dbReference type="Gene3D" id="3.40.50.300">
    <property type="entry name" value="P-loop containing nucleotide triphosphate hydrolases"/>
    <property type="match status" value="1"/>
</dbReference>
<gene>
    <name evidence="1" type="ORF">FJAP1339_LOCUS9075</name>
</gene>
<organism evidence="1">
    <name type="scientific">Fibrocapsa japonica</name>
    <dbReference type="NCBI Taxonomy" id="94617"/>
    <lineage>
        <taxon>Eukaryota</taxon>
        <taxon>Sar</taxon>
        <taxon>Stramenopiles</taxon>
        <taxon>Ochrophyta</taxon>
        <taxon>Raphidophyceae</taxon>
        <taxon>Chattonellales</taxon>
        <taxon>Chattonellaceae</taxon>
        <taxon>Fibrocapsa</taxon>
    </lineage>
</organism>
<accession>A0A7S2V2M0</accession>
<sequence length="352" mass="39672">MILGSIYCKYGISMFVDRSYFDLNLSPSEWRSIMKDKTVLLIGGPHRGGTTIIWKAITQHPLVAGFGSTFESGADHSEGILIQDVYPQFGVGMEKIMANMAGFKTQMIGAGKYALGDEAKVHLIETDEKVTPSNMAKLLNRFGSYWNLTKPVLAEKSPPTAVMSRFLQALYNVPVIESEAQGTHLTKFLFITRHPIANVYAHYSLVGGSHVVPFDTLMENYMQLHRYLKSDLPHLHNDPMLIRLEDFVTSPSDTLHKIFSWLGIDASEATTKDVLTRTEVIHSDPNAKYRKKWCGIHPKNRADVEGKYQLIVDDLDLGYSLKGWCKEDQARYQQDQKLQKVGNTKSRMPGDL</sequence>